<dbReference type="AlphaFoldDB" id="A0A8H7SJV5"/>
<evidence type="ECO:0000313" key="3">
    <source>
        <dbReference type="EMBL" id="KAG2230567.1"/>
    </source>
</evidence>
<evidence type="ECO:0000313" key="4">
    <source>
        <dbReference type="Proteomes" id="UP000613177"/>
    </source>
</evidence>
<protein>
    <recommendedName>
        <fullName evidence="2">CSD domain-containing protein</fullName>
    </recommendedName>
</protein>
<comment type="caution">
    <text evidence="3">The sequence shown here is derived from an EMBL/GenBank/DDBJ whole genome shotgun (WGS) entry which is preliminary data.</text>
</comment>
<evidence type="ECO:0000259" key="2">
    <source>
        <dbReference type="Pfam" id="PF00313"/>
    </source>
</evidence>
<feature type="region of interest" description="Disordered" evidence="1">
    <location>
        <begin position="38"/>
        <end position="66"/>
    </location>
</feature>
<name>A0A8H7SJV5_9FUNG</name>
<gene>
    <name evidence="3" type="ORF">INT48_006872</name>
</gene>
<dbReference type="GO" id="GO:0003676">
    <property type="term" value="F:nucleic acid binding"/>
    <property type="evidence" value="ECO:0007669"/>
    <property type="project" value="InterPro"/>
</dbReference>
<dbReference type="InterPro" id="IPR012340">
    <property type="entry name" value="NA-bd_OB-fold"/>
</dbReference>
<keyword evidence="4" id="KW-1185">Reference proteome</keyword>
<dbReference type="Gene3D" id="2.40.50.140">
    <property type="entry name" value="Nucleic acid-binding proteins"/>
    <property type="match status" value="1"/>
</dbReference>
<reference evidence="3" key="1">
    <citation type="submission" date="2021-01" db="EMBL/GenBank/DDBJ databases">
        <title>Metabolic potential, ecology and presence of endohyphal bacteria is reflected in genomic diversity of Mucoromycotina.</title>
        <authorList>
            <person name="Muszewska A."/>
            <person name="Okrasinska A."/>
            <person name="Steczkiewicz K."/>
            <person name="Drgas O."/>
            <person name="Orlowska M."/>
            <person name="Perlinska-Lenart U."/>
            <person name="Aleksandrzak-Piekarczyk T."/>
            <person name="Szatraj K."/>
            <person name="Zielenkiewicz U."/>
            <person name="Pilsyk S."/>
            <person name="Malc E."/>
            <person name="Mieczkowski P."/>
            <person name="Kruszewska J.S."/>
            <person name="Biernat P."/>
            <person name="Pawlowska J."/>
        </authorList>
    </citation>
    <scope>NUCLEOTIDE SEQUENCE</scope>
    <source>
        <strain evidence="3">WA0000018081</strain>
    </source>
</reference>
<dbReference type="InterPro" id="IPR050181">
    <property type="entry name" value="Cold_shock_domain"/>
</dbReference>
<dbReference type="Proteomes" id="UP000613177">
    <property type="component" value="Unassembled WGS sequence"/>
</dbReference>
<organism evidence="3 4">
    <name type="scientific">Thamnidium elegans</name>
    <dbReference type="NCBI Taxonomy" id="101142"/>
    <lineage>
        <taxon>Eukaryota</taxon>
        <taxon>Fungi</taxon>
        <taxon>Fungi incertae sedis</taxon>
        <taxon>Mucoromycota</taxon>
        <taxon>Mucoromycotina</taxon>
        <taxon>Mucoromycetes</taxon>
        <taxon>Mucorales</taxon>
        <taxon>Mucorineae</taxon>
        <taxon>Mucoraceae</taxon>
        <taxon>Thamnidium</taxon>
    </lineage>
</organism>
<dbReference type="PANTHER" id="PTHR11544">
    <property type="entry name" value="COLD SHOCK DOMAIN CONTAINING PROTEINS"/>
    <property type="match status" value="1"/>
</dbReference>
<accession>A0A8H7SJV5</accession>
<dbReference type="InterPro" id="IPR002059">
    <property type="entry name" value="CSP_DNA-bd"/>
</dbReference>
<evidence type="ECO:0000256" key="1">
    <source>
        <dbReference type="SAM" id="MobiDB-lite"/>
    </source>
</evidence>
<feature type="domain" description="CSD" evidence="2">
    <location>
        <begin position="4"/>
        <end position="47"/>
    </location>
</feature>
<feature type="non-terminal residue" evidence="3">
    <location>
        <position position="1"/>
    </location>
</feature>
<dbReference type="Pfam" id="PF00313">
    <property type="entry name" value="CSD"/>
    <property type="match status" value="1"/>
</dbReference>
<dbReference type="EMBL" id="JAEPRE010000194">
    <property type="protein sequence ID" value="KAG2230567.1"/>
    <property type="molecule type" value="Genomic_DNA"/>
</dbReference>
<feature type="compositionally biased region" description="Polar residues" evidence="1">
    <location>
        <begin position="41"/>
        <end position="66"/>
    </location>
</feature>
<sequence>LYIEVFVHHTAIQNNGGFKSLAEVRDHKVEYDLVQGPKGMQASNVTGPNGLSVQGDPSTYRQPYSR</sequence>
<dbReference type="SUPFAM" id="SSF50249">
    <property type="entry name" value="Nucleic acid-binding proteins"/>
    <property type="match status" value="1"/>
</dbReference>
<proteinExistence type="predicted"/>